<accession>A0A1G7SKI0</accession>
<feature type="transmembrane region" description="Helical" evidence="13">
    <location>
        <begin position="146"/>
        <end position="164"/>
    </location>
</feature>
<dbReference type="EMBL" id="FNCJ01000002">
    <property type="protein sequence ID" value="SDG23586.1"/>
    <property type="molecule type" value="Genomic_DNA"/>
</dbReference>
<evidence type="ECO:0000256" key="1">
    <source>
        <dbReference type="ARBA" id="ARBA00000085"/>
    </source>
</evidence>
<evidence type="ECO:0000313" key="15">
    <source>
        <dbReference type="EMBL" id="SDG23586.1"/>
    </source>
</evidence>
<name>A0A1G7SKI0_9BURK</name>
<comment type="subcellular location">
    <subcellularLocation>
        <location evidence="2">Membrane</location>
        <topology evidence="2">Multi-pass membrane protein</topology>
    </subcellularLocation>
</comment>
<evidence type="ECO:0000313" key="16">
    <source>
        <dbReference type="Proteomes" id="UP000199706"/>
    </source>
</evidence>
<keyword evidence="4" id="KW-0597">Phosphoprotein</keyword>
<dbReference type="OrthoDB" id="8554694at2"/>
<keyword evidence="6 13" id="KW-0812">Transmembrane</keyword>
<evidence type="ECO:0000256" key="5">
    <source>
        <dbReference type="ARBA" id="ARBA00022679"/>
    </source>
</evidence>
<dbReference type="SMART" id="SM00387">
    <property type="entry name" value="HATPase_c"/>
    <property type="match status" value="1"/>
</dbReference>
<dbReference type="InterPro" id="IPR005467">
    <property type="entry name" value="His_kinase_dom"/>
</dbReference>
<dbReference type="SUPFAM" id="SSF47384">
    <property type="entry name" value="Homodimeric domain of signal transducing histidine kinase"/>
    <property type="match status" value="1"/>
</dbReference>
<reference evidence="15 16" key="1">
    <citation type="submission" date="2016-10" db="EMBL/GenBank/DDBJ databases">
        <authorList>
            <person name="de Groot N.N."/>
        </authorList>
    </citation>
    <scope>NUCLEOTIDE SEQUENCE [LARGE SCALE GENOMIC DNA]</scope>
    <source>
        <strain evidence="15 16">LMG 2247</strain>
    </source>
</reference>
<dbReference type="CDD" id="cd00082">
    <property type="entry name" value="HisKA"/>
    <property type="match status" value="1"/>
</dbReference>
<dbReference type="EC" id="2.7.13.3" evidence="3"/>
<protein>
    <recommendedName>
        <fullName evidence="3">histidine kinase</fullName>
        <ecNumber evidence="3">2.7.13.3</ecNumber>
    </recommendedName>
</protein>
<keyword evidence="10 13" id="KW-1133">Transmembrane helix</keyword>
<dbReference type="InterPro" id="IPR003661">
    <property type="entry name" value="HisK_dim/P_dom"/>
</dbReference>
<evidence type="ECO:0000256" key="13">
    <source>
        <dbReference type="SAM" id="Phobius"/>
    </source>
</evidence>
<evidence type="ECO:0000259" key="14">
    <source>
        <dbReference type="PROSITE" id="PS50109"/>
    </source>
</evidence>
<dbReference type="Gene3D" id="3.30.565.10">
    <property type="entry name" value="Histidine kinase-like ATPase, C-terminal domain"/>
    <property type="match status" value="1"/>
</dbReference>
<keyword evidence="5" id="KW-0808">Transferase</keyword>
<dbReference type="Pfam" id="PF02518">
    <property type="entry name" value="HATPase_c"/>
    <property type="match status" value="1"/>
</dbReference>
<comment type="catalytic activity">
    <reaction evidence="1">
        <text>ATP + protein L-histidine = ADP + protein N-phospho-L-histidine.</text>
        <dbReference type="EC" id="2.7.13.3"/>
    </reaction>
</comment>
<dbReference type="PANTHER" id="PTHR45436">
    <property type="entry name" value="SENSOR HISTIDINE KINASE YKOH"/>
    <property type="match status" value="1"/>
</dbReference>
<dbReference type="InterPro" id="IPR036097">
    <property type="entry name" value="HisK_dim/P_sf"/>
</dbReference>
<keyword evidence="12 13" id="KW-0472">Membrane</keyword>
<feature type="domain" description="Histidine kinase" evidence="14">
    <location>
        <begin position="225"/>
        <end position="437"/>
    </location>
</feature>
<dbReference type="InterPro" id="IPR036890">
    <property type="entry name" value="HATPase_C_sf"/>
</dbReference>
<evidence type="ECO:0000256" key="11">
    <source>
        <dbReference type="ARBA" id="ARBA00023012"/>
    </source>
</evidence>
<keyword evidence="9" id="KW-0067">ATP-binding</keyword>
<dbReference type="InterPro" id="IPR003594">
    <property type="entry name" value="HATPase_dom"/>
</dbReference>
<evidence type="ECO:0000256" key="10">
    <source>
        <dbReference type="ARBA" id="ARBA00022989"/>
    </source>
</evidence>
<evidence type="ECO:0000256" key="2">
    <source>
        <dbReference type="ARBA" id="ARBA00004141"/>
    </source>
</evidence>
<evidence type="ECO:0000256" key="4">
    <source>
        <dbReference type="ARBA" id="ARBA00022553"/>
    </source>
</evidence>
<dbReference type="PROSITE" id="PS50109">
    <property type="entry name" value="HIS_KIN"/>
    <property type="match status" value="1"/>
</dbReference>
<sequence>MRPSLRNNLVVALGALVSAVAIAQGISSYQLCSSGMSALLDLRLEQVATRMRNGYAESIPATPVRGSQPSRDIVITIRKQNAEVPFRSTEPSLPLPEDAPAGFTSEQVNGERWRIYTLREPKTLIQVAQRSSVRDELERETAVKTLWPTLVLLPLVLGAVLLIVHVSLRKVNQLGNEVQGIDVSQLKLLPVSRVPVELLPFVDSINRMIGRLAQSIETERKFIADAAHELRTPLTALQLQADNLQPHIAPGNQERFRELRGGITRSGELVAQLLRLARADAPLPGGTIEPADVAAIVVDAVSSVLPLAAARGIDIGAEEMVTGKVTAIGADVAVAVRNLVTNAVRYTPDGGTIDLRMHTEDNAVWVEVTDTGPGISEELLPRVFDRFFRANLEVEGTGLGLSIVKAITAKYGGQAVIRNRNDGKSGIVAAVSFPLARSAVQA</sequence>
<gene>
    <name evidence="15" type="ORF">SAMN05216466_102560</name>
</gene>
<dbReference type="AlphaFoldDB" id="A0A1G7SKI0"/>
<dbReference type="Proteomes" id="UP000199706">
    <property type="component" value="Unassembled WGS sequence"/>
</dbReference>
<dbReference type="GO" id="GO:0005524">
    <property type="term" value="F:ATP binding"/>
    <property type="evidence" value="ECO:0007669"/>
    <property type="project" value="UniProtKB-KW"/>
</dbReference>
<dbReference type="Gene3D" id="1.10.287.130">
    <property type="match status" value="1"/>
</dbReference>
<proteinExistence type="predicted"/>
<evidence type="ECO:0000256" key="6">
    <source>
        <dbReference type="ARBA" id="ARBA00022692"/>
    </source>
</evidence>
<dbReference type="InterPro" id="IPR050428">
    <property type="entry name" value="TCS_sensor_his_kinase"/>
</dbReference>
<evidence type="ECO:0000256" key="8">
    <source>
        <dbReference type="ARBA" id="ARBA00022777"/>
    </source>
</evidence>
<dbReference type="InterPro" id="IPR004358">
    <property type="entry name" value="Sig_transdc_His_kin-like_C"/>
</dbReference>
<dbReference type="PRINTS" id="PR00344">
    <property type="entry name" value="BCTRLSENSOR"/>
</dbReference>
<keyword evidence="11" id="KW-0902">Two-component regulatory system</keyword>
<dbReference type="SMART" id="SM00388">
    <property type="entry name" value="HisKA"/>
    <property type="match status" value="1"/>
</dbReference>
<dbReference type="Pfam" id="PF00512">
    <property type="entry name" value="HisKA"/>
    <property type="match status" value="1"/>
</dbReference>
<dbReference type="SUPFAM" id="SSF55874">
    <property type="entry name" value="ATPase domain of HSP90 chaperone/DNA topoisomerase II/histidine kinase"/>
    <property type="match status" value="1"/>
</dbReference>
<keyword evidence="7" id="KW-0547">Nucleotide-binding</keyword>
<evidence type="ECO:0000256" key="12">
    <source>
        <dbReference type="ARBA" id="ARBA00023136"/>
    </source>
</evidence>
<evidence type="ECO:0000256" key="3">
    <source>
        <dbReference type="ARBA" id="ARBA00012438"/>
    </source>
</evidence>
<organism evidence="15 16">
    <name type="scientific">Paraburkholderia phenazinium</name>
    <dbReference type="NCBI Taxonomy" id="60549"/>
    <lineage>
        <taxon>Bacteria</taxon>
        <taxon>Pseudomonadati</taxon>
        <taxon>Pseudomonadota</taxon>
        <taxon>Betaproteobacteria</taxon>
        <taxon>Burkholderiales</taxon>
        <taxon>Burkholderiaceae</taxon>
        <taxon>Paraburkholderia</taxon>
    </lineage>
</organism>
<evidence type="ECO:0000256" key="9">
    <source>
        <dbReference type="ARBA" id="ARBA00022840"/>
    </source>
</evidence>
<dbReference type="RefSeq" id="WP_090682720.1">
    <property type="nucleotide sequence ID" value="NZ_CADERL010000002.1"/>
</dbReference>
<dbReference type="PANTHER" id="PTHR45436:SF14">
    <property type="entry name" value="SENSOR PROTEIN QSEC"/>
    <property type="match status" value="1"/>
</dbReference>
<evidence type="ECO:0000256" key="7">
    <source>
        <dbReference type="ARBA" id="ARBA00022741"/>
    </source>
</evidence>
<dbReference type="GO" id="GO:0005886">
    <property type="term" value="C:plasma membrane"/>
    <property type="evidence" value="ECO:0007669"/>
    <property type="project" value="TreeGrafter"/>
</dbReference>
<keyword evidence="8 15" id="KW-0418">Kinase</keyword>
<dbReference type="GO" id="GO:0000155">
    <property type="term" value="F:phosphorelay sensor kinase activity"/>
    <property type="evidence" value="ECO:0007669"/>
    <property type="project" value="InterPro"/>
</dbReference>